<evidence type="ECO:0000256" key="1">
    <source>
        <dbReference type="ARBA" id="ARBA00004123"/>
    </source>
</evidence>
<evidence type="ECO:0000313" key="5">
    <source>
        <dbReference type="EMBL" id="CAG8979114.1"/>
    </source>
</evidence>
<protein>
    <submittedName>
        <fullName evidence="5">Uncharacterized protein</fullName>
    </submittedName>
</protein>
<dbReference type="AlphaFoldDB" id="A0A9N9LPT8"/>
<comment type="similarity">
    <text evidence="2">Belongs to the PAF1 family.</text>
</comment>
<dbReference type="GO" id="GO:0006368">
    <property type="term" value="P:transcription elongation by RNA polymerase II"/>
    <property type="evidence" value="ECO:0007669"/>
    <property type="project" value="InterPro"/>
</dbReference>
<feature type="compositionally biased region" description="Basic and acidic residues" evidence="4">
    <location>
        <begin position="423"/>
        <end position="433"/>
    </location>
</feature>
<evidence type="ECO:0000256" key="2">
    <source>
        <dbReference type="ARBA" id="ARBA00007560"/>
    </source>
</evidence>
<dbReference type="OrthoDB" id="10260285at2759"/>
<sequence length="464" mass="51711">MSSSAPRGSERVVAQDYIARIRYSNALPPPPNPPKLLEIPNTGLASGQYTTPGFASRLARDQPLNIEADAELGMQLDLVGMPGIFDGDESSIQAPLELPVPHPHDRALLRPLSTLGKPKFSDTGVSFLRRTEYISSYTSKSKFDNATSKSLINNSAASRKKRPAPNLDKESPEAIKAQIEQSFRNAAHNLKNKSLARHPTKRNVQLVDAYPLLPDVDAFPDLGGYVTIKFLSNPVPPSSTYDIRVENSMLIPIDPTDAENEAKAAQEEAHRRDPVHNPAPETTIKYNLFLPETTTTAVNFKRKFDILDNDHQSDELYTDMYTDANQETNRSFKFKRVRAYESATVGGSAATKYDEEVIIALADGKDGRRQKGAYYYPIVQRSTIRPQRQRNIDKKMGRYTEPEDDKQVEVMHMSIEDPLEDMIDSRNKFRDDPFNDVEVNEEEADQPGGGQDGSLSPGSLDGED</sequence>
<dbReference type="InterPro" id="IPR007133">
    <property type="entry name" value="RNA_pol_II-assoc_Paf1"/>
</dbReference>
<dbReference type="PANTHER" id="PTHR23188">
    <property type="entry name" value="RNA POLYMERASE II-ASSOCIATED FACTOR 1 HOMOLOG"/>
    <property type="match status" value="1"/>
</dbReference>
<keyword evidence="6" id="KW-1185">Reference proteome</keyword>
<proteinExistence type="inferred from homology"/>
<dbReference type="EMBL" id="CAJVRM010000296">
    <property type="protein sequence ID" value="CAG8979114.1"/>
    <property type="molecule type" value="Genomic_DNA"/>
</dbReference>
<dbReference type="GO" id="GO:0003682">
    <property type="term" value="F:chromatin binding"/>
    <property type="evidence" value="ECO:0007669"/>
    <property type="project" value="TreeGrafter"/>
</dbReference>
<dbReference type="Pfam" id="PF03985">
    <property type="entry name" value="Paf1"/>
    <property type="match status" value="1"/>
</dbReference>
<feature type="compositionally biased region" description="Acidic residues" evidence="4">
    <location>
        <begin position="434"/>
        <end position="445"/>
    </location>
</feature>
<dbReference type="PANTHER" id="PTHR23188:SF12">
    <property type="entry name" value="RNA POLYMERASE II-ASSOCIATED FACTOR 1 HOMOLOG"/>
    <property type="match status" value="1"/>
</dbReference>
<comment type="subcellular location">
    <subcellularLocation>
        <location evidence="1">Nucleus</location>
    </subcellularLocation>
</comment>
<gene>
    <name evidence="5" type="ORF">HYALB_00000247</name>
</gene>
<evidence type="ECO:0000256" key="4">
    <source>
        <dbReference type="SAM" id="MobiDB-lite"/>
    </source>
</evidence>
<dbReference type="GO" id="GO:0016593">
    <property type="term" value="C:Cdc73/Paf1 complex"/>
    <property type="evidence" value="ECO:0007669"/>
    <property type="project" value="InterPro"/>
</dbReference>
<dbReference type="GO" id="GO:0000993">
    <property type="term" value="F:RNA polymerase II complex binding"/>
    <property type="evidence" value="ECO:0007669"/>
    <property type="project" value="TreeGrafter"/>
</dbReference>
<dbReference type="Proteomes" id="UP000701801">
    <property type="component" value="Unassembled WGS sequence"/>
</dbReference>
<accession>A0A9N9LPT8</accession>
<evidence type="ECO:0000313" key="6">
    <source>
        <dbReference type="Proteomes" id="UP000701801"/>
    </source>
</evidence>
<name>A0A9N9LPT8_9HELO</name>
<evidence type="ECO:0000256" key="3">
    <source>
        <dbReference type="ARBA" id="ARBA00023242"/>
    </source>
</evidence>
<feature type="region of interest" description="Disordered" evidence="4">
    <location>
        <begin position="418"/>
        <end position="464"/>
    </location>
</feature>
<keyword evidence="3" id="KW-0539">Nucleus</keyword>
<reference evidence="5" key="1">
    <citation type="submission" date="2021-07" db="EMBL/GenBank/DDBJ databases">
        <authorList>
            <person name="Durling M."/>
        </authorList>
    </citation>
    <scope>NUCLEOTIDE SEQUENCE</scope>
</reference>
<organism evidence="5 6">
    <name type="scientific">Hymenoscyphus albidus</name>
    <dbReference type="NCBI Taxonomy" id="595503"/>
    <lineage>
        <taxon>Eukaryota</taxon>
        <taxon>Fungi</taxon>
        <taxon>Dikarya</taxon>
        <taxon>Ascomycota</taxon>
        <taxon>Pezizomycotina</taxon>
        <taxon>Leotiomycetes</taxon>
        <taxon>Helotiales</taxon>
        <taxon>Helotiaceae</taxon>
        <taxon>Hymenoscyphus</taxon>
    </lineage>
</organism>
<comment type="caution">
    <text evidence="5">The sequence shown here is derived from an EMBL/GenBank/DDBJ whole genome shotgun (WGS) entry which is preliminary data.</text>
</comment>